<dbReference type="Pfam" id="PF03645">
    <property type="entry name" value="Tctex-1"/>
    <property type="match status" value="1"/>
</dbReference>
<evidence type="ECO:0000256" key="1">
    <source>
        <dbReference type="ARBA" id="ARBA00005361"/>
    </source>
</evidence>
<comment type="similarity">
    <text evidence="1">Belongs to the dynein light chain Tctex-type family.</text>
</comment>
<dbReference type="PANTHER" id="PTHR21255:SF64">
    <property type="entry name" value="DYNEIN LIGHT CHAIN TCTEX-TYPE 5"/>
    <property type="match status" value="1"/>
</dbReference>
<dbReference type="Ensembl" id="ENSPNYT00000027853.1">
    <property type="protein sequence ID" value="ENSPNYP00000027191.1"/>
    <property type="gene ID" value="ENSPNYG00000020496.1"/>
</dbReference>
<protein>
    <submittedName>
        <fullName evidence="2">Tctex1 domain-containing protein 1-B-like</fullName>
    </submittedName>
</protein>
<dbReference type="AlphaFoldDB" id="A0A3B4H121"/>
<name>A0A3B4H121_9CICH</name>
<dbReference type="GO" id="GO:0045505">
    <property type="term" value="F:dynein intermediate chain binding"/>
    <property type="evidence" value="ECO:0007669"/>
    <property type="project" value="TreeGrafter"/>
</dbReference>
<dbReference type="GO" id="GO:0005737">
    <property type="term" value="C:cytoplasm"/>
    <property type="evidence" value="ECO:0007669"/>
    <property type="project" value="TreeGrafter"/>
</dbReference>
<dbReference type="InterPro" id="IPR005334">
    <property type="entry name" value="Tctex-1-like"/>
</dbReference>
<dbReference type="GeneTree" id="ENSGT00940000160185"/>
<dbReference type="Gene3D" id="3.30.1140.40">
    <property type="entry name" value="Tctex-1"/>
    <property type="match status" value="1"/>
</dbReference>
<evidence type="ECO:0000313" key="2">
    <source>
        <dbReference type="Ensembl" id="ENSPNYP00000027191.1"/>
    </source>
</evidence>
<reference evidence="2" key="1">
    <citation type="submission" date="2023-09" db="UniProtKB">
        <authorList>
            <consortium name="Ensembl"/>
        </authorList>
    </citation>
    <scope>IDENTIFICATION</scope>
</reference>
<sequence>MNDFQNSIPSAACLVVKLLVSPHGIGPGILFSMIMSFSSISTVSYIDELGHHDDNARLAPTMENTYQMGPYKRFPANAATDILKDVLTSYLQEEKYEVEWSQKMTKTLCEVIRARVKELMIPRYKIVILVHIGQLTGQCMQISSRCLWDTSNDTFASHFFKNSSLFGVASVYAVYFE</sequence>
<dbReference type="STRING" id="303518.ENSPNYP00000027191"/>
<accession>A0A3B4H121</accession>
<dbReference type="GO" id="GO:0005868">
    <property type="term" value="C:cytoplasmic dynein complex"/>
    <property type="evidence" value="ECO:0007669"/>
    <property type="project" value="TreeGrafter"/>
</dbReference>
<dbReference type="PANTHER" id="PTHR21255">
    <property type="entry name" value="T-COMPLEX-ASSOCIATED-TESTIS-EXPRESSED 1/ DYNEIN LIGHT CHAIN"/>
    <property type="match status" value="1"/>
</dbReference>
<proteinExistence type="inferred from homology"/>
<dbReference type="CDD" id="cd21458">
    <property type="entry name" value="DLC-like_TCTEX1D1"/>
    <property type="match status" value="1"/>
</dbReference>
<dbReference type="GO" id="GO:0007018">
    <property type="term" value="P:microtubule-based movement"/>
    <property type="evidence" value="ECO:0007669"/>
    <property type="project" value="TreeGrafter"/>
</dbReference>
<dbReference type="GO" id="GO:0060271">
    <property type="term" value="P:cilium assembly"/>
    <property type="evidence" value="ECO:0007669"/>
    <property type="project" value="Ensembl"/>
</dbReference>
<organism evidence="2">
    <name type="scientific">Pundamilia nyererei</name>
    <dbReference type="NCBI Taxonomy" id="303518"/>
    <lineage>
        <taxon>Eukaryota</taxon>
        <taxon>Metazoa</taxon>
        <taxon>Chordata</taxon>
        <taxon>Craniata</taxon>
        <taxon>Vertebrata</taxon>
        <taxon>Euteleostomi</taxon>
        <taxon>Actinopterygii</taxon>
        <taxon>Neopterygii</taxon>
        <taxon>Teleostei</taxon>
        <taxon>Neoteleostei</taxon>
        <taxon>Acanthomorphata</taxon>
        <taxon>Ovalentaria</taxon>
        <taxon>Cichlomorphae</taxon>
        <taxon>Cichliformes</taxon>
        <taxon>Cichlidae</taxon>
        <taxon>African cichlids</taxon>
        <taxon>Pseudocrenilabrinae</taxon>
        <taxon>Haplochromini</taxon>
        <taxon>Pundamilia</taxon>
    </lineage>
</organism>
<dbReference type="InterPro" id="IPR038586">
    <property type="entry name" value="Tctex-1-like_sf"/>
</dbReference>